<proteinExistence type="predicted"/>
<name>A0ABU7TKP9_9HYPH</name>
<dbReference type="Proteomes" id="UP001355206">
    <property type="component" value="Unassembled WGS sequence"/>
</dbReference>
<protein>
    <submittedName>
        <fullName evidence="2">Uncharacterized protein</fullName>
    </submittedName>
</protein>
<reference evidence="2 3" key="1">
    <citation type="journal article" date="2012" name="Genet. Mol. Biol.">
        <title>Analysis of 16S rRNA and mxaF genes revealing insights into Methylobacterium niche-specific plant association.</title>
        <authorList>
            <person name="Dourado M.N."/>
            <person name="Andreote F.D."/>
            <person name="Dini-Andreote F."/>
            <person name="Conti R."/>
            <person name="Araujo J.M."/>
            <person name="Araujo W.L."/>
        </authorList>
    </citation>
    <scope>NUCLEOTIDE SEQUENCE [LARGE SCALE GENOMIC DNA]</scope>
    <source>
        <strain evidence="2 3">TC3-10</strain>
    </source>
</reference>
<sequence length="211" mass="23046">MLRDVGLTIASQFREQNEILRAEHREQAARIKEQGERLLERGDMIRRLTKGVEQLVGEMHGVRTGKAEDAFARVGGADASPDLPTVAAEASLIYTCTAKSIGLELGFQASQIGALLGAKGLRWVGNGAYQEMGRAVGPNHTKFWHNSVPGRLRRILDDNRPDRLGITDKAVLAVFRTWRERRGGPDLLDRMVSQQPATVSAPVEAANDPGG</sequence>
<comment type="caution">
    <text evidence="2">The sequence shown here is derived from an EMBL/GenBank/DDBJ whole genome shotgun (WGS) entry which is preliminary data.</text>
</comment>
<accession>A0ABU7TKP9</accession>
<keyword evidence="1" id="KW-0175">Coiled coil</keyword>
<evidence type="ECO:0000256" key="1">
    <source>
        <dbReference type="SAM" id="Coils"/>
    </source>
</evidence>
<keyword evidence="3" id="KW-1185">Reference proteome</keyword>
<dbReference type="RefSeq" id="WP_331301366.1">
    <property type="nucleotide sequence ID" value="NZ_MLCA01000001.1"/>
</dbReference>
<gene>
    <name evidence="2" type="ORF">MOTC310_07700</name>
</gene>
<dbReference type="EMBL" id="MLCA01000001">
    <property type="protein sequence ID" value="MEE7490373.1"/>
    <property type="molecule type" value="Genomic_DNA"/>
</dbReference>
<evidence type="ECO:0000313" key="2">
    <source>
        <dbReference type="EMBL" id="MEE7490373.1"/>
    </source>
</evidence>
<organism evidence="2 3">
    <name type="scientific">Methylobacterium oryzae</name>
    <dbReference type="NCBI Taxonomy" id="334852"/>
    <lineage>
        <taxon>Bacteria</taxon>
        <taxon>Pseudomonadati</taxon>
        <taxon>Pseudomonadota</taxon>
        <taxon>Alphaproteobacteria</taxon>
        <taxon>Hyphomicrobiales</taxon>
        <taxon>Methylobacteriaceae</taxon>
        <taxon>Methylobacterium</taxon>
    </lineage>
</organism>
<feature type="coiled-coil region" evidence="1">
    <location>
        <begin position="14"/>
        <end position="41"/>
    </location>
</feature>
<evidence type="ECO:0000313" key="3">
    <source>
        <dbReference type="Proteomes" id="UP001355206"/>
    </source>
</evidence>